<dbReference type="EMBL" id="CAJOBI010267279">
    <property type="protein sequence ID" value="CAF5131890.1"/>
    <property type="molecule type" value="Genomic_DNA"/>
</dbReference>
<reference evidence="1" key="1">
    <citation type="submission" date="2021-02" db="EMBL/GenBank/DDBJ databases">
        <authorList>
            <person name="Nowell W R."/>
        </authorList>
    </citation>
    <scope>NUCLEOTIDE SEQUENCE</scope>
</reference>
<dbReference type="Proteomes" id="UP000676336">
    <property type="component" value="Unassembled WGS sequence"/>
</dbReference>
<comment type="caution">
    <text evidence="1">The sequence shown here is derived from an EMBL/GenBank/DDBJ whole genome shotgun (WGS) entry which is preliminary data.</text>
</comment>
<accession>A0A8S3FN43</accession>
<sequence length="36" mass="4158">MSFCSIGDQQHILETIIIFNYRSSKFYNSSTSIVLN</sequence>
<dbReference type="AlphaFoldDB" id="A0A8S3FN43"/>
<feature type="non-terminal residue" evidence="1">
    <location>
        <position position="36"/>
    </location>
</feature>
<evidence type="ECO:0000313" key="2">
    <source>
        <dbReference type="Proteomes" id="UP000676336"/>
    </source>
</evidence>
<evidence type="ECO:0000313" key="1">
    <source>
        <dbReference type="EMBL" id="CAF5131890.1"/>
    </source>
</evidence>
<gene>
    <name evidence="1" type="ORF">SMN809_LOCUS63005</name>
</gene>
<protein>
    <submittedName>
        <fullName evidence="1">Uncharacterized protein</fullName>
    </submittedName>
</protein>
<proteinExistence type="predicted"/>
<feature type="non-terminal residue" evidence="1">
    <location>
        <position position="1"/>
    </location>
</feature>
<name>A0A8S3FN43_9BILA</name>
<organism evidence="1 2">
    <name type="scientific">Rotaria magnacalcarata</name>
    <dbReference type="NCBI Taxonomy" id="392030"/>
    <lineage>
        <taxon>Eukaryota</taxon>
        <taxon>Metazoa</taxon>
        <taxon>Spiralia</taxon>
        <taxon>Gnathifera</taxon>
        <taxon>Rotifera</taxon>
        <taxon>Eurotatoria</taxon>
        <taxon>Bdelloidea</taxon>
        <taxon>Philodinida</taxon>
        <taxon>Philodinidae</taxon>
        <taxon>Rotaria</taxon>
    </lineage>
</organism>